<dbReference type="InterPro" id="IPR010994">
    <property type="entry name" value="RuvA_2-like"/>
</dbReference>
<keyword evidence="1" id="KW-0812">Transmembrane</keyword>
<accession>A0A365H2H7</accession>
<dbReference type="Gene3D" id="1.10.150.280">
    <property type="entry name" value="AF1531-like domain"/>
    <property type="match status" value="1"/>
</dbReference>
<sequence length="234" mass="25151">MNVPAPYEPRVPSDSMPPGRAALSVTWAALPFLTFGLATPFTFAAAALWRRTWHLLLAALVYSGVFALQVLAAPELEIAQEAGESGWSTAGLLAGFQAIVGCAHAFIVRRRVFDPSGAAGLAGNEKAIERVRRQRLMRQKARELAAADPGLARELRIGRPDLPRQYDDGGLIDFNHAPAEALTLLPGLTPELAARIVRVREDTGGFMSAEELSALAELPPALTADLAEYGLFLR</sequence>
<dbReference type="SUPFAM" id="SSF47781">
    <property type="entry name" value="RuvA domain 2-like"/>
    <property type="match status" value="1"/>
</dbReference>
<evidence type="ECO:0000256" key="1">
    <source>
        <dbReference type="SAM" id="Phobius"/>
    </source>
</evidence>
<feature type="transmembrane region" description="Helical" evidence="1">
    <location>
        <begin position="55"/>
        <end position="74"/>
    </location>
</feature>
<evidence type="ECO:0000313" key="2">
    <source>
        <dbReference type="EMBL" id="RAY13192.1"/>
    </source>
</evidence>
<keyword evidence="3" id="KW-1185">Reference proteome</keyword>
<protein>
    <submittedName>
        <fullName evidence="2">Helix-hairpin-helix domain-containing protein</fullName>
    </submittedName>
</protein>
<dbReference type="EMBL" id="QLYX01000010">
    <property type="protein sequence ID" value="RAY13192.1"/>
    <property type="molecule type" value="Genomic_DNA"/>
</dbReference>
<gene>
    <name evidence="2" type="ORF">DPM19_22140</name>
</gene>
<dbReference type="OrthoDB" id="5184981at2"/>
<reference evidence="2 3" key="1">
    <citation type="submission" date="2018-06" db="EMBL/GenBank/DDBJ databases">
        <title>Actinomadura craniellae sp. nov. isolated from marine sponge Craniella sp.</title>
        <authorList>
            <person name="Li L."/>
            <person name="Xu Q.H."/>
            <person name="Lin H.W."/>
            <person name="Lu Y.H."/>
        </authorList>
    </citation>
    <scope>NUCLEOTIDE SEQUENCE [LARGE SCALE GENOMIC DNA]</scope>
    <source>
        <strain evidence="2 3">LHW63021</strain>
    </source>
</reference>
<keyword evidence="1" id="KW-0472">Membrane</keyword>
<feature type="transmembrane region" description="Helical" evidence="1">
    <location>
        <begin position="25"/>
        <end position="48"/>
    </location>
</feature>
<comment type="caution">
    <text evidence="2">The sequence shown here is derived from an EMBL/GenBank/DDBJ whole genome shotgun (WGS) entry which is preliminary data.</text>
</comment>
<dbReference type="RefSeq" id="WP_111869885.1">
    <property type="nucleotide sequence ID" value="NZ_QLYX01000010.1"/>
</dbReference>
<keyword evidence="1" id="KW-1133">Transmembrane helix</keyword>
<organism evidence="2 3">
    <name type="scientific">Actinomadura craniellae</name>
    <dbReference type="NCBI Taxonomy" id="2231787"/>
    <lineage>
        <taxon>Bacteria</taxon>
        <taxon>Bacillati</taxon>
        <taxon>Actinomycetota</taxon>
        <taxon>Actinomycetes</taxon>
        <taxon>Streptosporangiales</taxon>
        <taxon>Thermomonosporaceae</taxon>
        <taxon>Actinomadura</taxon>
    </lineage>
</organism>
<proteinExistence type="predicted"/>
<name>A0A365H2H7_9ACTN</name>
<dbReference type="Pfam" id="PF12836">
    <property type="entry name" value="HHH_3"/>
    <property type="match status" value="1"/>
</dbReference>
<feature type="transmembrane region" description="Helical" evidence="1">
    <location>
        <begin position="86"/>
        <end position="107"/>
    </location>
</feature>
<dbReference type="AlphaFoldDB" id="A0A365H2H7"/>
<evidence type="ECO:0000313" key="3">
    <source>
        <dbReference type="Proteomes" id="UP000251891"/>
    </source>
</evidence>
<dbReference type="Proteomes" id="UP000251891">
    <property type="component" value="Unassembled WGS sequence"/>
</dbReference>